<comment type="similarity">
    <text evidence="1">Belongs to the sulfatase family.</text>
</comment>
<dbReference type="Pfam" id="PF00884">
    <property type="entry name" value="Sulfatase"/>
    <property type="match status" value="1"/>
</dbReference>
<dbReference type="EMBL" id="CAEZYR010000002">
    <property type="protein sequence ID" value="CAB4725307.1"/>
    <property type="molecule type" value="Genomic_DNA"/>
</dbReference>
<dbReference type="InterPro" id="IPR024607">
    <property type="entry name" value="Sulfatase_CS"/>
</dbReference>
<dbReference type="InterPro" id="IPR050738">
    <property type="entry name" value="Sulfatase"/>
</dbReference>
<dbReference type="GO" id="GO:0046872">
    <property type="term" value="F:metal ion binding"/>
    <property type="evidence" value="ECO:0007669"/>
    <property type="project" value="UniProtKB-KW"/>
</dbReference>
<dbReference type="EMBL" id="CAFBOS010000013">
    <property type="protein sequence ID" value="CAB4980884.1"/>
    <property type="molecule type" value="Genomic_DNA"/>
</dbReference>
<evidence type="ECO:0000256" key="3">
    <source>
        <dbReference type="ARBA" id="ARBA00022801"/>
    </source>
</evidence>
<evidence type="ECO:0000256" key="4">
    <source>
        <dbReference type="ARBA" id="ARBA00022837"/>
    </source>
</evidence>
<sequence>MNTEPFGGSIGRTVAESTPHWPPLAVPAAGTPNAVVILLDDTGYGHFGCYGSAIETPNIDRLAAGGLRYNNFHVAPVCSPTRASLLTGRNHHAVGMRSVANFDTGFPNMRGAIPPSAATIAEMLRPHGFATFMVGKWHLAPGHECSAAGPFHNWPLARGFDRFYGFLGGETDQFHPELVRGNEHVNPPRSVADGYHLSEDLVDHAIGYLRDHTSITPERPFFLYTAFGATHAPHQAPDSYRTKYRGRFDGGWDAHRDLTFARQLELGVVPAGTALPDRNPGVDAWAALDEREQRFAARLQESFAAFLEHTDAQIGRLVDFLDEIGATDNTIIIVMSDNGASQEGGARGVLDEMKFFQGIEQDLDEAIERLDDVGGPESHSNYPWGWSMAGNTPLKRYKQNTHGGGVRSPLVVQWPKGIDARGDICGAFGHAIDITPTLLDVLGVDAPTVVNGLAQQPMHGASLRHTFTDPIDGLGRTTQYFEMFGHRGLYHDGWKAVAHHEAGAALDDDVWELYHLASDYSECHDLAASEPERTRHMVERWWAEAGRHDVLPLDDRPVWQLSRPALRGSPTGRSRYVYRPPVSHLPIDVCPPHGPRGFTIVATIDVPETGNETDGALLNRGSGNGGYAMFVLGGHLVFDLNRFHHHTQVRSPRPLPAGRVRVGASVHDTGAGLGVVTISIDDLAVASAELGPLMRTLSSLGMDIGRANAPVCSDYVAPFIYPGVIRELVFEIAPTAVPTRADVEHVARVEMGVQ</sequence>
<gene>
    <name evidence="6" type="ORF">UFOPK2754_00095</name>
    <name evidence="7" type="ORF">UFOPK3543_00425</name>
    <name evidence="8" type="ORF">UFOPK3967_00351</name>
</gene>
<dbReference type="PANTHER" id="PTHR42693:SF53">
    <property type="entry name" value="ENDO-4-O-SULFATASE"/>
    <property type="match status" value="1"/>
</dbReference>
<dbReference type="InterPro" id="IPR000917">
    <property type="entry name" value="Sulfatase_N"/>
</dbReference>
<evidence type="ECO:0000259" key="5">
    <source>
        <dbReference type="Pfam" id="PF00884"/>
    </source>
</evidence>
<dbReference type="Gene3D" id="3.30.1120.10">
    <property type="match status" value="1"/>
</dbReference>
<evidence type="ECO:0000313" key="6">
    <source>
        <dbReference type="EMBL" id="CAB4725307.1"/>
    </source>
</evidence>
<evidence type="ECO:0000256" key="1">
    <source>
        <dbReference type="ARBA" id="ARBA00008779"/>
    </source>
</evidence>
<evidence type="ECO:0000256" key="2">
    <source>
        <dbReference type="ARBA" id="ARBA00022723"/>
    </source>
</evidence>
<keyword evidence="3" id="KW-0378">Hydrolase</keyword>
<dbReference type="PROSITE" id="PS00523">
    <property type="entry name" value="SULFATASE_1"/>
    <property type="match status" value="1"/>
</dbReference>
<accession>A0A6J6RSC9</accession>
<organism evidence="6">
    <name type="scientific">freshwater metagenome</name>
    <dbReference type="NCBI Taxonomy" id="449393"/>
    <lineage>
        <taxon>unclassified sequences</taxon>
        <taxon>metagenomes</taxon>
        <taxon>ecological metagenomes</taxon>
    </lineage>
</organism>
<feature type="domain" description="Sulfatase N-terminal" evidence="5">
    <location>
        <begin position="32"/>
        <end position="444"/>
    </location>
</feature>
<dbReference type="Gene3D" id="3.40.720.10">
    <property type="entry name" value="Alkaline Phosphatase, subunit A"/>
    <property type="match status" value="1"/>
</dbReference>
<dbReference type="PANTHER" id="PTHR42693">
    <property type="entry name" value="ARYLSULFATASE FAMILY MEMBER"/>
    <property type="match status" value="1"/>
</dbReference>
<evidence type="ECO:0000313" key="8">
    <source>
        <dbReference type="EMBL" id="CAB4980884.1"/>
    </source>
</evidence>
<dbReference type="AlphaFoldDB" id="A0A6J6RSC9"/>
<dbReference type="InterPro" id="IPR017850">
    <property type="entry name" value="Alkaline_phosphatase_core_sf"/>
</dbReference>
<keyword evidence="2" id="KW-0479">Metal-binding</keyword>
<proteinExistence type="inferred from homology"/>
<dbReference type="SUPFAM" id="SSF53649">
    <property type="entry name" value="Alkaline phosphatase-like"/>
    <property type="match status" value="1"/>
</dbReference>
<reference evidence="6" key="1">
    <citation type="submission" date="2020-05" db="EMBL/GenBank/DDBJ databases">
        <authorList>
            <person name="Chiriac C."/>
            <person name="Salcher M."/>
            <person name="Ghai R."/>
            <person name="Kavagutti S V."/>
        </authorList>
    </citation>
    <scope>NUCLEOTIDE SEQUENCE</scope>
</reference>
<dbReference type="CDD" id="cd16025">
    <property type="entry name" value="PAS_like"/>
    <property type="match status" value="1"/>
</dbReference>
<keyword evidence="4" id="KW-0106">Calcium</keyword>
<evidence type="ECO:0000313" key="7">
    <source>
        <dbReference type="EMBL" id="CAB4893317.1"/>
    </source>
</evidence>
<protein>
    <submittedName>
        <fullName evidence="6">Unannotated protein</fullName>
    </submittedName>
</protein>
<name>A0A6J6RSC9_9ZZZZ</name>
<dbReference type="EMBL" id="CAFBMH010000009">
    <property type="protein sequence ID" value="CAB4893317.1"/>
    <property type="molecule type" value="Genomic_DNA"/>
</dbReference>
<dbReference type="GO" id="GO:0004065">
    <property type="term" value="F:arylsulfatase activity"/>
    <property type="evidence" value="ECO:0007669"/>
    <property type="project" value="TreeGrafter"/>
</dbReference>